<dbReference type="InterPro" id="IPR014051">
    <property type="entry name" value="Phosphoesterase_HXTX"/>
</dbReference>
<sequence length="176" mass="20060">MRLFVAVDVDDSIREKVKPILKELSGVSGVKAVEPENLHITLLFLGEVGEEKLARIEERLSEVTFQPFKISFEGVGAFPNPGSPRVVWIGVKEEGELTRLANSVYEKLKKLGFRRDKDFKAHLTVGRVKRKNPEVADIVRKYSSESFGEMEVRDFRLKQSILTPKGPIYKDLRVFE</sequence>
<dbReference type="AlphaFoldDB" id="A0A075WIU7"/>
<dbReference type="HOGENOM" id="CLU_081251_3_4_2"/>
<dbReference type="GeneID" id="24795904"/>
<dbReference type="PANTHER" id="PTHR35561">
    <property type="entry name" value="RNA 2',3'-CYCLIC PHOSPHODIESTERASE"/>
    <property type="match status" value="1"/>
</dbReference>
<dbReference type="EC" id="3.1.4.58" evidence="2"/>
<dbReference type="GO" id="GO:0008664">
    <property type="term" value="F:RNA 2',3'-cyclic 3'-phosphodiesterase activity"/>
    <property type="evidence" value="ECO:0007669"/>
    <property type="project" value="UniProtKB-EC"/>
</dbReference>
<dbReference type="InterPro" id="IPR009097">
    <property type="entry name" value="Cyclic_Pdiesterase"/>
</dbReference>
<comment type="catalytic activity">
    <reaction evidence="2">
        <text>a 3'-end 2',3'-cyclophospho-ribonucleotide-RNA + H2O = a 3'-end 2'-phospho-ribonucleotide-RNA + H(+)</text>
        <dbReference type="Rhea" id="RHEA:11828"/>
        <dbReference type="Rhea" id="RHEA-COMP:10464"/>
        <dbReference type="Rhea" id="RHEA-COMP:17353"/>
        <dbReference type="ChEBI" id="CHEBI:15377"/>
        <dbReference type="ChEBI" id="CHEBI:15378"/>
        <dbReference type="ChEBI" id="CHEBI:83064"/>
        <dbReference type="ChEBI" id="CHEBI:173113"/>
        <dbReference type="EC" id="3.1.4.58"/>
    </reaction>
</comment>
<evidence type="ECO:0000313" key="5">
    <source>
        <dbReference type="Proteomes" id="UP000028501"/>
    </source>
</evidence>
<comment type="function">
    <text evidence="2">Hydrolyzes RNA 2',3'-cyclic phosphodiester to an RNA 2'-phosphomonoester.</text>
</comment>
<reference evidence="4 5" key="1">
    <citation type="submission" date="2013-07" db="EMBL/GenBank/DDBJ databases">
        <title>Genome of Archaeoglobus fulgidus.</title>
        <authorList>
            <person name="Fiebig A."/>
            <person name="Birkeland N.-K."/>
        </authorList>
    </citation>
    <scope>NUCLEOTIDE SEQUENCE [LARGE SCALE GENOMIC DNA]</scope>
    <source>
        <strain evidence="4 5">DSM 8774</strain>
    </source>
</reference>
<dbReference type="HAMAP" id="MF_01940">
    <property type="entry name" value="RNA_CPDase"/>
    <property type="match status" value="1"/>
</dbReference>
<keyword evidence="1 2" id="KW-0378">Hydrolase</keyword>
<evidence type="ECO:0000256" key="1">
    <source>
        <dbReference type="ARBA" id="ARBA00022801"/>
    </source>
</evidence>
<dbReference type="NCBIfam" id="TIGR02258">
    <property type="entry name" value="2_5_ligase"/>
    <property type="match status" value="1"/>
</dbReference>
<gene>
    <name evidence="4" type="ORF">AFULGI_00024270</name>
</gene>
<feature type="active site" description="Proton donor" evidence="2">
    <location>
        <position position="39"/>
    </location>
</feature>
<feature type="active site" description="Proton acceptor" evidence="2">
    <location>
        <position position="122"/>
    </location>
</feature>
<protein>
    <recommendedName>
        <fullName evidence="2">RNA 2',3'-cyclic phosphodiesterase</fullName>
        <shortName evidence="2">RNA 2',3'-CPDase</shortName>
        <ecNumber evidence="2">3.1.4.58</ecNumber>
    </recommendedName>
</protein>
<accession>A0A075WIU7</accession>
<evidence type="ECO:0000259" key="3">
    <source>
        <dbReference type="Pfam" id="PF02834"/>
    </source>
</evidence>
<dbReference type="GO" id="GO:0004113">
    <property type="term" value="F:2',3'-cyclic-nucleotide 3'-phosphodiesterase activity"/>
    <property type="evidence" value="ECO:0007669"/>
    <property type="project" value="InterPro"/>
</dbReference>
<dbReference type="RefSeq" id="WP_010879646.1">
    <property type="nucleotide sequence ID" value="NZ_CP006577.1"/>
</dbReference>
<proteinExistence type="inferred from homology"/>
<dbReference type="EMBL" id="CP006577">
    <property type="protein sequence ID" value="AIG99144.1"/>
    <property type="molecule type" value="Genomic_DNA"/>
</dbReference>
<dbReference type="InterPro" id="IPR004175">
    <property type="entry name" value="RNA_CPDase"/>
</dbReference>
<dbReference type="PANTHER" id="PTHR35561:SF1">
    <property type="entry name" value="RNA 2',3'-CYCLIC PHOSPHODIESTERASE"/>
    <property type="match status" value="1"/>
</dbReference>
<feature type="domain" description="Phosphoesterase HXTX" evidence="3">
    <location>
        <begin position="7"/>
        <end position="88"/>
    </location>
</feature>
<evidence type="ECO:0000313" key="4">
    <source>
        <dbReference type="EMBL" id="AIG99144.1"/>
    </source>
</evidence>
<feature type="short sequence motif" description="HXTX 1" evidence="2">
    <location>
        <begin position="39"/>
        <end position="42"/>
    </location>
</feature>
<keyword evidence="4" id="KW-0436">Ligase</keyword>
<dbReference type="GO" id="GO:0016874">
    <property type="term" value="F:ligase activity"/>
    <property type="evidence" value="ECO:0007669"/>
    <property type="project" value="UniProtKB-KW"/>
</dbReference>
<name>A0A075WIU7_ARCFL</name>
<dbReference type="SMR" id="A0A075WIU7"/>
<dbReference type="KEGG" id="afg:AFULGI_00024270"/>
<organism evidence="4 5">
    <name type="scientific">Archaeoglobus fulgidus DSM 8774</name>
    <dbReference type="NCBI Taxonomy" id="1344584"/>
    <lineage>
        <taxon>Archaea</taxon>
        <taxon>Methanobacteriati</taxon>
        <taxon>Methanobacteriota</taxon>
        <taxon>Archaeoglobi</taxon>
        <taxon>Archaeoglobales</taxon>
        <taxon>Archaeoglobaceae</taxon>
        <taxon>Archaeoglobus</taxon>
    </lineage>
</organism>
<dbReference type="Pfam" id="PF02834">
    <property type="entry name" value="LigT_PEase"/>
    <property type="match status" value="2"/>
</dbReference>
<dbReference type="SUPFAM" id="SSF55144">
    <property type="entry name" value="LigT-like"/>
    <property type="match status" value="1"/>
</dbReference>
<dbReference type="Proteomes" id="UP000028501">
    <property type="component" value="Chromosome"/>
</dbReference>
<comment type="similarity">
    <text evidence="2">Belongs to the 2H phosphoesterase superfamily. ThpR family.</text>
</comment>
<evidence type="ECO:0000256" key="2">
    <source>
        <dbReference type="HAMAP-Rule" id="MF_01940"/>
    </source>
</evidence>
<feature type="short sequence motif" description="HXTX 2" evidence="2">
    <location>
        <begin position="122"/>
        <end position="125"/>
    </location>
</feature>
<feature type="domain" description="Phosphoesterase HXTX" evidence="3">
    <location>
        <begin position="90"/>
        <end position="169"/>
    </location>
</feature>
<dbReference type="Gene3D" id="3.90.1140.10">
    <property type="entry name" value="Cyclic phosphodiesterase"/>
    <property type="match status" value="1"/>
</dbReference>